<dbReference type="InterPro" id="IPR006158">
    <property type="entry name" value="Cobalamin-bd"/>
</dbReference>
<feature type="domain" description="B12-binding" evidence="5">
    <location>
        <begin position="7"/>
        <end position="144"/>
    </location>
</feature>
<sequence length="144" mass="15681">MEKRKVNKSVVIGTIGADAHMIGGWVLQKTFKDAGFTVAFLGAVVPQQEFINAAIEINADAILVSSMYGMGLLDCEGFRGKCIEAGLKDIILYVGGTVAAPLELDKNWPEIERRFREMGFNRVFRVSTTAAEVAKTLKEDLGIA</sequence>
<organism evidence="6 7">
    <name type="scientific">Sporomusa silvacetica DSM 10669</name>
    <dbReference type="NCBI Taxonomy" id="1123289"/>
    <lineage>
        <taxon>Bacteria</taxon>
        <taxon>Bacillati</taxon>
        <taxon>Bacillota</taxon>
        <taxon>Negativicutes</taxon>
        <taxon>Selenomonadales</taxon>
        <taxon>Sporomusaceae</taxon>
        <taxon>Sporomusa</taxon>
    </lineage>
</organism>
<evidence type="ECO:0000256" key="2">
    <source>
        <dbReference type="ARBA" id="ARBA00022723"/>
    </source>
</evidence>
<protein>
    <submittedName>
        <fullName evidence="6">Glutamate mutase sigma subunit</fullName>
        <ecNumber evidence="6">5.4.99.1</ecNumber>
    </submittedName>
</protein>
<dbReference type="RefSeq" id="WP_094607821.1">
    <property type="nucleotide sequence ID" value="NZ_CP155573.1"/>
</dbReference>
<evidence type="ECO:0000313" key="7">
    <source>
        <dbReference type="Proteomes" id="UP000216752"/>
    </source>
</evidence>
<name>A0ABZ3IUR3_9FIRM</name>
<evidence type="ECO:0000313" key="6">
    <source>
        <dbReference type="EMBL" id="XFO69407.1"/>
    </source>
</evidence>
<dbReference type="SUPFAM" id="SSF52242">
    <property type="entry name" value="Cobalamin (vitamin B12)-binding domain"/>
    <property type="match status" value="1"/>
</dbReference>
<dbReference type="NCBIfam" id="NF002612">
    <property type="entry name" value="PRK02261.1"/>
    <property type="match status" value="1"/>
</dbReference>
<gene>
    <name evidence="6" type="primary">glmS_4</name>
    <name evidence="6" type="ORF">SPSIL_056410</name>
</gene>
<evidence type="ECO:0000259" key="5">
    <source>
        <dbReference type="PROSITE" id="PS51332"/>
    </source>
</evidence>
<dbReference type="EMBL" id="CP155573">
    <property type="protein sequence ID" value="XFO69407.1"/>
    <property type="molecule type" value="Genomic_DNA"/>
</dbReference>
<evidence type="ECO:0000256" key="3">
    <source>
        <dbReference type="ARBA" id="ARBA00023235"/>
    </source>
</evidence>
<keyword evidence="3 6" id="KW-0413">Isomerase</keyword>
<dbReference type="PROSITE" id="PS51332">
    <property type="entry name" value="B12_BINDING"/>
    <property type="match status" value="1"/>
</dbReference>
<keyword evidence="7" id="KW-1185">Reference proteome</keyword>
<evidence type="ECO:0000256" key="1">
    <source>
        <dbReference type="ARBA" id="ARBA00022628"/>
    </source>
</evidence>
<dbReference type="Gene3D" id="3.40.50.280">
    <property type="entry name" value="Cobalamin-binding domain"/>
    <property type="match status" value="1"/>
</dbReference>
<dbReference type="Proteomes" id="UP000216752">
    <property type="component" value="Chromosome"/>
</dbReference>
<dbReference type="NCBIfam" id="TIGR01501">
    <property type="entry name" value="MthylAspMutase"/>
    <property type="match status" value="1"/>
</dbReference>
<evidence type="ECO:0000256" key="4">
    <source>
        <dbReference type="ARBA" id="ARBA00023285"/>
    </source>
</evidence>
<proteinExistence type="predicted"/>
<dbReference type="InterPro" id="IPR036724">
    <property type="entry name" value="Cobalamin-bd_sf"/>
</dbReference>
<keyword evidence="1" id="KW-0846">Cobalamin</keyword>
<dbReference type="EC" id="5.4.99.1" evidence="6"/>
<reference evidence="6" key="1">
    <citation type="submission" date="2024-05" db="EMBL/GenBank/DDBJ databases">
        <title>Isolation and characterization of Sporomusa carbonis sp. nov., a carboxydotrophic hydrogenogen in the genus of Sporomusa isolated from a charcoal burning pile.</title>
        <authorList>
            <person name="Boeer T."/>
            <person name="Rosenbaum F."/>
            <person name="Eysell L."/>
            <person name="Mueller V."/>
            <person name="Daniel R."/>
            <person name="Poehlein A."/>
        </authorList>
    </citation>
    <scope>NUCLEOTIDE SEQUENCE [LARGE SCALE GENOMIC DNA]</scope>
    <source>
        <strain evidence="6">DSM 10669</strain>
    </source>
</reference>
<dbReference type="GO" id="GO:0050097">
    <property type="term" value="F:methylaspartate mutase activity"/>
    <property type="evidence" value="ECO:0007669"/>
    <property type="project" value="UniProtKB-EC"/>
</dbReference>
<dbReference type="Pfam" id="PF02310">
    <property type="entry name" value="B12-binding"/>
    <property type="match status" value="1"/>
</dbReference>
<accession>A0ABZ3IUR3</accession>
<keyword evidence="2" id="KW-0479">Metal-binding</keyword>
<keyword evidence="4" id="KW-0170">Cobalt</keyword>
<dbReference type="InterPro" id="IPR006394">
    <property type="entry name" value="GlmS"/>
</dbReference>